<comment type="subcellular location">
    <subcellularLocation>
        <location evidence="1">Endoplasmic reticulum membrane</location>
        <topology evidence="1">Multi-pass membrane protein</topology>
    </subcellularLocation>
</comment>
<feature type="transmembrane region" description="Helical" evidence="10">
    <location>
        <begin position="101"/>
        <end position="120"/>
    </location>
</feature>
<sequence>MEDLNQSYFNLPLFWTVTVCGIFGAFIPFVVKMLLQVITRETEMEANLRRQACDLKAELGSISMVDEFAKYAKIKRKVGKVTDELTHQAEMRSSYTLKVRFIATAALYAVMSCTVIFLLWNYRKIPVVVMPEDWLFPLGYFLSYPSGIPGGISLTTWLLISGSVGRTMAWSLNF</sequence>
<reference evidence="11 12" key="1">
    <citation type="journal article" date="2019" name="Sci. Rep.">
        <title>Orb-weaving spider Araneus ventricosus genome elucidates the spidroin gene catalogue.</title>
        <authorList>
            <person name="Kono N."/>
            <person name="Nakamura H."/>
            <person name="Ohtoshi R."/>
            <person name="Moran D.A.P."/>
            <person name="Shinohara A."/>
            <person name="Yoshida Y."/>
            <person name="Fujiwara M."/>
            <person name="Mori M."/>
            <person name="Tomita M."/>
            <person name="Arakawa K."/>
        </authorList>
    </citation>
    <scope>NUCLEOTIDE SEQUENCE [LARGE SCALE GENOMIC DNA]</scope>
</reference>
<comment type="caution">
    <text evidence="11">The sequence shown here is derived from an EMBL/GenBank/DDBJ whole genome shotgun (WGS) entry which is preliminary data.</text>
</comment>
<comment type="similarity">
    <text evidence="2">Belongs to the WRB/GET1 family.</text>
</comment>
<name>A0A4Y2L5L4_ARAVE</name>
<gene>
    <name evidence="11" type="primary">WRB</name>
    <name evidence="11" type="ORF">AVEN_219249_1</name>
</gene>
<dbReference type="OrthoDB" id="69461at2759"/>
<feature type="transmembrane region" description="Helical" evidence="10">
    <location>
        <begin position="12"/>
        <end position="35"/>
    </location>
</feature>
<evidence type="ECO:0000256" key="1">
    <source>
        <dbReference type="ARBA" id="ARBA00004477"/>
    </source>
</evidence>
<dbReference type="GO" id="GO:0005789">
    <property type="term" value="C:endoplasmic reticulum membrane"/>
    <property type="evidence" value="ECO:0007669"/>
    <property type="project" value="UniProtKB-SubCell"/>
</dbReference>
<dbReference type="InterPro" id="IPR029012">
    <property type="entry name" value="Helix_hairpin_bin_sf"/>
</dbReference>
<dbReference type="EMBL" id="BGPR01005321">
    <property type="protein sequence ID" value="GBN09113.1"/>
    <property type="molecule type" value="Genomic_DNA"/>
</dbReference>
<evidence type="ECO:0000256" key="2">
    <source>
        <dbReference type="ARBA" id="ARBA00010799"/>
    </source>
</evidence>
<feature type="transmembrane region" description="Helical" evidence="10">
    <location>
        <begin position="140"/>
        <end position="160"/>
    </location>
</feature>
<keyword evidence="11" id="KW-0675">Receptor</keyword>
<dbReference type="Proteomes" id="UP000499080">
    <property type="component" value="Unassembled WGS sequence"/>
</dbReference>
<dbReference type="GO" id="GO:0043495">
    <property type="term" value="F:protein-membrane adaptor activity"/>
    <property type="evidence" value="ECO:0007669"/>
    <property type="project" value="TreeGrafter"/>
</dbReference>
<protein>
    <recommendedName>
        <fullName evidence="3">Guided entry of tail-anchored proteins factor 1</fullName>
    </recommendedName>
    <alternativeName>
        <fullName evidence="8">Tail-anchored protein insertion receptor WRB</fullName>
    </alternativeName>
    <alternativeName>
        <fullName evidence="9">Tryptophan-rich basic protein</fullName>
    </alternativeName>
</protein>
<dbReference type="AlphaFoldDB" id="A0A4Y2L5L4"/>
<keyword evidence="7 10" id="KW-0472">Membrane</keyword>
<organism evidence="11 12">
    <name type="scientific">Araneus ventricosus</name>
    <name type="common">Orbweaver spider</name>
    <name type="synonym">Epeira ventricosa</name>
    <dbReference type="NCBI Taxonomy" id="182803"/>
    <lineage>
        <taxon>Eukaryota</taxon>
        <taxon>Metazoa</taxon>
        <taxon>Ecdysozoa</taxon>
        <taxon>Arthropoda</taxon>
        <taxon>Chelicerata</taxon>
        <taxon>Arachnida</taxon>
        <taxon>Araneae</taxon>
        <taxon>Araneomorphae</taxon>
        <taxon>Entelegynae</taxon>
        <taxon>Araneoidea</taxon>
        <taxon>Araneidae</taxon>
        <taxon>Araneus</taxon>
    </lineage>
</organism>
<keyword evidence="5" id="KW-0256">Endoplasmic reticulum</keyword>
<evidence type="ECO:0000256" key="9">
    <source>
        <dbReference type="ARBA" id="ARBA00033006"/>
    </source>
</evidence>
<evidence type="ECO:0000256" key="3">
    <source>
        <dbReference type="ARBA" id="ARBA00017951"/>
    </source>
</evidence>
<evidence type="ECO:0000256" key="7">
    <source>
        <dbReference type="ARBA" id="ARBA00023136"/>
    </source>
</evidence>
<dbReference type="GO" id="GO:0071816">
    <property type="term" value="P:tail-anchored membrane protein insertion into ER membrane"/>
    <property type="evidence" value="ECO:0007669"/>
    <property type="project" value="InterPro"/>
</dbReference>
<dbReference type="PANTHER" id="PTHR42650:SF1">
    <property type="entry name" value="GUIDED ENTRY OF TAIL-ANCHORED PROTEINS FACTOR 1"/>
    <property type="match status" value="1"/>
</dbReference>
<accession>A0A4Y2L5L4</accession>
<evidence type="ECO:0000256" key="4">
    <source>
        <dbReference type="ARBA" id="ARBA00022692"/>
    </source>
</evidence>
<dbReference type="GO" id="GO:0043529">
    <property type="term" value="C:GET complex"/>
    <property type="evidence" value="ECO:0007669"/>
    <property type="project" value="TreeGrafter"/>
</dbReference>
<evidence type="ECO:0000313" key="11">
    <source>
        <dbReference type="EMBL" id="GBN09113.1"/>
    </source>
</evidence>
<dbReference type="Pfam" id="PF04420">
    <property type="entry name" value="CHD5"/>
    <property type="match status" value="1"/>
</dbReference>
<dbReference type="InterPro" id="IPR028945">
    <property type="entry name" value="Get1"/>
</dbReference>
<evidence type="ECO:0000256" key="8">
    <source>
        <dbReference type="ARBA" id="ARBA00032437"/>
    </source>
</evidence>
<evidence type="ECO:0000256" key="5">
    <source>
        <dbReference type="ARBA" id="ARBA00022824"/>
    </source>
</evidence>
<keyword evidence="4 10" id="KW-0812">Transmembrane</keyword>
<keyword evidence="12" id="KW-1185">Reference proteome</keyword>
<evidence type="ECO:0000313" key="12">
    <source>
        <dbReference type="Proteomes" id="UP000499080"/>
    </source>
</evidence>
<dbReference type="PANTHER" id="PTHR42650">
    <property type="entry name" value="TAIL-ANCHORED PROTEIN INSERTION RECEPTOR WRB"/>
    <property type="match status" value="1"/>
</dbReference>
<evidence type="ECO:0000256" key="6">
    <source>
        <dbReference type="ARBA" id="ARBA00022989"/>
    </source>
</evidence>
<proteinExistence type="inferred from homology"/>
<evidence type="ECO:0000256" key="10">
    <source>
        <dbReference type="SAM" id="Phobius"/>
    </source>
</evidence>
<keyword evidence="6 10" id="KW-1133">Transmembrane helix</keyword>
<dbReference type="Gene3D" id="1.10.287.660">
    <property type="entry name" value="Helix hairpin bin"/>
    <property type="match status" value="1"/>
</dbReference>